<dbReference type="Gene3D" id="3.30.1370.50">
    <property type="entry name" value="R3H-like domain"/>
    <property type="match status" value="1"/>
</dbReference>
<reference evidence="3" key="1">
    <citation type="journal article" date="2008" name="BMC Genomics">
        <title>A conifer genomics resource of 200,000 spruce (Picea spp.) ESTs and 6,464 high-quality, sequence-finished full-length cDNAs for Sitka spruce (Picea sitchensis).</title>
        <authorList>
            <person name="Ralph S.G."/>
            <person name="Chun H.J."/>
            <person name="Kolosova N."/>
            <person name="Cooper D."/>
            <person name="Oddy C."/>
            <person name="Ritland C.E."/>
            <person name="Kirkpatrick R."/>
            <person name="Moore R."/>
            <person name="Barber S."/>
            <person name="Holt R.A."/>
            <person name="Jones S.J."/>
            <person name="Marra M.A."/>
            <person name="Douglas C.J."/>
            <person name="Ritland K."/>
            <person name="Bohlmann J."/>
        </authorList>
    </citation>
    <scope>NUCLEOTIDE SEQUENCE</scope>
    <source>
        <tissue evidence="3">Green portion of the leader tissue</tissue>
    </source>
</reference>
<dbReference type="InterPro" id="IPR001374">
    <property type="entry name" value="R3H_dom"/>
</dbReference>
<protein>
    <recommendedName>
        <fullName evidence="2">SUZ domain-containing protein</fullName>
    </recommendedName>
</protein>
<dbReference type="InterPro" id="IPR036867">
    <property type="entry name" value="R3H_dom_sf"/>
</dbReference>
<evidence type="ECO:0000256" key="1">
    <source>
        <dbReference type="ARBA" id="ARBA00022553"/>
    </source>
</evidence>
<dbReference type="CDD" id="cd02642">
    <property type="entry name" value="R3H_encore_like"/>
    <property type="match status" value="1"/>
</dbReference>
<dbReference type="InterPro" id="IPR024771">
    <property type="entry name" value="SUZ"/>
</dbReference>
<evidence type="ECO:0000259" key="2">
    <source>
        <dbReference type="PROSITE" id="PS51673"/>
    </source>
</evidence>
<dbReference type="AlphaFoldDB" id="A9NUZ4"/>
<dbReference type="Pfam" id="PF12752">
    <property type="entry name" value="SUZ"/>
    <property type="match status" value="1"/>
</dbReference>
<dbReference type="EMBL" id="EF085148">
    <property type="protein sequence ID" value="ABK24455.1"/>
    <property type="molecule type" value="mRNA"/>
</dbReference>
<dbReference type="GO" id="GO:0003676">
    <property type="term" value="F:nucleic acid binding"/>
    <property type="evidence" value="ECO:0007669"/>
    <property type="project" value="InterPro"/>
</dbReference>
<dbReference type="PANTHER" id="PTHR15672">
    <property type="entry name" value="CAMP-REGULATED PHOSPHOPROTEIN 21 RELATED R3H DOMAIN CONTAINING PROTEIN"/>
    <property type="match status" value="1"/>
</dbReference>
<dbReference type="SUPFAM" id="SSF82708">
    <property type="entry name" value="R3H domain"/>
    <property type="match status" value="1"/>
</dbReference>
<dbReference type="PROSITE" id="PS51673">
    <property type="entry name" value="SUZ"/>
    <property type="match status" value="1"/>
</dbReference>
<evidence type="ECO:0000313" key="3">
    <source>
        <dbReference type="EMBL" id="ABK24455.1"/>
    </source>
</evidence>
<sequence length="376" mass="42052">MEQQVEKFIQNPSQQQLDFEQLPTSYLRLVAHRVAQHYGLQSMVVIDCHSADGSGSRIIARKTSQSGYPVIRLADIPVNLPQDERTNVVKFEIMQRAQKGSQVGGRGGLNNSSKSNFAKSVEERKEEYIKARARIFNSSSSADFIGTSVEDELASFDDEQCYSIRISSPEGKLTTDPLHNNDAKALMDCSSGLGGTNNLNGQMECSGRVNSNNSRVAIFRDREKDRKDPDYDRSYDRYNQRFDPGFGLNLGPFNMQALYTPLVNYNTEFPQLGTPHRAQIHMEPPPPPVPPHVHGTWGLAPPNTMGYGPPDAMVRPFHPGHMGAHSSPAMYLQSSQFACPGPAMSYIHLHEQFQQPLARPYLQQQPESSFGQARRR</sequence>
<keyword evidence="1" id="KW-0597">Phosphoprotein</keyword>
<dbReference type="InterPro" id="IPR051937">
    <property type="entry name" value="R3H_domain_containing"/>
</dbReference>
<accession>A9NUZ4</accession>
<organism evidence="3">
    <name type="scientific">Picea sitchensis</name>
    <name type="common">Sitka spruce</name>
    <name type="synonym">Pinus sitchensis</name>
    <dbReference type="NCBI Taxonomy" id="3332"/>
    <lineage>
        <taxon>Eukaryota</taxon>
        <taxon>Viridiplantae</taxon>
        <taxon>Streptophyta</taxon>
        <taxon>Embryophyta</taxon>
        <taxon>Tracheophyta</taxon>
        <taxon>Spermatophyta</taxon>
        <taxon>Pinopsida</taxon>
        <taxon>Pinidae</taxon>
        <taxon>Conifers I</taxon>
        <taxon>Pinales</taxon>
        <taxon>Pinaceae</taxon>
        <taxon>Picea</taxon>
    </lineage>
</organism>
<dbReference type="Pfam" id="PF01424">
    <property type="entry name" value="R3H"/>
    <property type="match status" value="1"/>
</dbReference>
<name>A9NUZ4_PICSI</name>
<dbReference type="PANTHER" id="PTHR15672:SF8">
    <property type="entry name" value="PROTEIN ENCORE"/>
    <property type="match status" value="1"/>
</dbReference>
<feature type="domain" description="SUZ" evidence="2">
    <location>
        <begin position="67"/>
        <end position="140"/>
    </location>
</feature>
<proteinExistence type="evidence at transcript level"/>